<proteinExistence type="predicted"/>
<dbReference type="PANTHER" id="PTHR48428">
    <property type="entry name" value="PLANT-SPECIFIC TFIIB-RELATED PROTEIN PTF2"/>
    <property type="match status" value="1"/>
</dbReference>
<name>A0A7J0ERA3_9ERIC</name>
<evidence type="ECO:0000313" key="1">
    <source>
        <dbReference type="EMBL" id="GFY88963.1"/>
    </source>
</evidence>
<dbReference type="EMBL" id="BJWL01000006">
    <property type="protein sequence ID" value="GFY88963.1"/>
    <property type="molecule type" value="Genomic_DNA"/>
</dbReference>
<protein>
    <submittedName>
        <fullName evidence="1">Uncharacterized protein</fullName>
    </submittedName>
</protein>
<dbReference type="OrthoDB" id="511529at2759"/>
<sequence length="230" mass="25156">MNSENGHQSYFWETLSAWLDALAVLLPDRLQLDVYLHAPIAVSVSRRLTQPCPYGVTSSSASTVDVSIMVWGLSEAIVPSSGTEGLRARSVAAAGGDLHPSKTVEVRIMVETITEGVWSGGLVSGICWCLCSCAYVVMKTDSKLLLLIEVADKVGCDIFELGRMVNRVVQSLQLKLPEFDICMVKWYLMSGWRPVPVVAAAVLFFTAQLNEVDRIEDVAMELNVTVATSW</sequence>
<dbReference type="AlphaFoldDB" id="A0A7J0ERA3"/>
<organism evidence="1 2">
    <name type="scientific">Actinidia rufa</name>
    <dbReference type="NCBI Taxonomy" id="165716"/>
    <lineage>
        <taxon>Eukaryota</taxon>
        <taxon>Viridiplantae</taxon>
        <taxon>Streptophyta</taxon>
        <taxon>Embryophyta</taxon>
        <taxon>Tracheophyta</taxon>
        <taxon>Spermatophyta</taxon>
        <taxon>Magnoliopsida</taxon>
        <taxon>eudicotyledons</taxon>
        <taxon>Gunneridae</taxon>
        <taxon>Pentapetalae</taxon>
        <taxon>asterids</taxon>
        <taxon>Ericales</taxon>
        <taxon>Actinidiaceae</taxon>
        <taxon>Actinidia</taxon>
    </lineage>
</organism>
<reference evidence="1 2" key="1">
    <citation type="submission" date="2019-07" db="EMBL/GenBank/DDBJ databases">
        <title>De Novo Assembly of kiwifruit Actinidia rufa.</title>
        <authorList>
            <person name="Sugita-Konishi S."/>
            <person name="Sato K."/>
            <person name="Mori E."/>
            <person name="Abe Y."/>
            <person name="Kisaki G."/>
            <person name="Hamano K."/>
            <person name="Suezawa K."/>
            <person name="Otani M."/>
            <person name="Fukuda T."/>
            <person name="Manabe T."/>
            <person name="Gomi K."/>
            <person name="Tabuchi M."/>
            <person name="Akimitsu K."/>
            <person name="Kataoka I."/>
        </authorList>
    </citation>
    <scope>NUCLEOTIDE SEQUENCE [LARGE SCALE GENOMIC DNA]</scope>
    <source>
        <strain evidence="2">cv. Fuchu</strain>
    </source>
</reference>
<dbReference type="PANTHER" id="PTHR48428:SF1">
    <property type="entry name" value="PLANT-SPECIFIC TFIIB-RELATED PROTEIN PTF2"/>
    <property type="match status" value="1"/>
</dbReference>
<evidence type="ECO:0000313" key="2">
    <source>
        <dbReference type="Proteomes" id="UP000585474"/>
    </source>
</evidence>
<gene>
    <name evidence="1" type="ORF">Acr_06g0009030</name>
</gene>
<accession>A0A7J0ERA3</accession>
<dbReference type="Proteomes" id="UP000585474">
    <property type="component" value="Unassembled WGS sequence"/>
</dbReference>
<comment type="caution">
    <text evidence="1">The sequence shown here is derived from an EMBL/GenBank/DDBJ whole genome shotgun (WGS) entry which is preliminary data.</text>
</comment>
<keyword evidence="2" id="KW-1185">Reference proteome</keyword>
<dbReference type="InterPro" id="IPR053340">
    <property type="entry name" value="PTF2"/>
</dbReference>